<name>A0ABR1FUS0_AURAN</name>
<evidence type="ECO:0000256" key="1">
    <source>
        <dbReference type="ARBA" id="ARBA00009063"/>
    </source>
</evidence>
<feature type="domain" description="T-SNARE coiled-coil homology" evidence="3">
    <location>
        <begin position="211"/>
        <end position="273"/>
    </location>
</feature>
<comment type="similarity">
    <text evidence="1">Belongs to the syntaxin family.</text>
</comment>
<evidence type="ECO:0000313" key="4">
    <source>
        <dbReference type="EMBL" id="KAK7238902.1"/>
    </source>
</evidence>
<evidence type="ECO:0000259" key="3">
    <source>
        <dbReference type="PROSITE" id="PS50192"/>
    </source>
</evidence>
<proteinExistence type="inferred from homology"/>
<evidence type="ECO:0000313" key="5">
    <source>
        <dbReference type="Proteomes" id="UP001363151"/>
    </source>
</evidence>
<dbReference type="InterPro" id="IPR000727">
    <property type="entry name" value="T_SNARE_dom"/>
</dbReference>
<organism evidence="4 5">
    <name type="scientific">Aureococcus anophagefferens</name>
    <name type="common">Harmful bloom alga</name>
    <dbReference type="NCBI Taxonomy" id="44056"/>
    <lineage>
        <taxon>Eukaryota</taxon>
        <taxon>Sar</taxon>
        <taxon>Stramenopiles</taxon>
        <taxon>Ochrophyta</taxon>
        <taxon>Pelagophyceae</taxon>
        <taxon>Pelagomonadales</taxon>
        <taxon>Pelagomonadaceae</taxon>
        <taxon>Aureococcus</taxon>
    </lineage>
</organism>
<dbReference type="PANTHER" id="PTHR19957">
    <property type="entry name" value="SYNTAXIN"/>
    <property type="match status" value="1"/>
</dbReference>
<dbReference type="PANTHER" id="PTHR19957:SF38">
    <property type="entry name" value="LD27581P"/>
    <property type="match status" value="1"/>
</dbReference>
<dbReference type="SUPFAM" id="SSF47661">
    <property type="entry name" value="t-snare proteins"/>
    <property type="match status" value="1"/>
</dbReference>
<feature type="compositionally biased region" description="Basic and acidic residues" evidence="2">
    <location>
        <begin position="143"/>
        <end position="166"/>
    </location>
</feature>
<reference evidence="4 5" key="1">
    <citation type="submission" date="2024-03" db="EMBL/GenBank/DDBJ databases">
        <title>Aureococcus anophagefferens CCMP1851 and Kratosvirus quantuckense: Draft genome of a second virus-susceptible host strain in the model system.</title>
        <authorList>
            <person name="Chase E."/>
            <person name="Truchon A.R."/>
            <person name="Schepens W."/>
            <person name="Wilhelm S.W."/>
        </authorList>
    </citation>
    <scope>NUCLEOTIDE SEQUENCE [LARGE SCALE GENOMIC DNA]</scope>
    <source>
        <strain evidence="4 5">CCMP1851</strain>
    </source>
</reference>
<dbReference type="Proteomes" id="UP001363151">
    <property type="component" value="Unassembled WGS sequence"/>
</dbReference>
<feature type="region of interest" description="Disordered" evidence="2">
    <location>
        <begin position="143"/>
        <end position="196"/>
    </location>
</feature>
<dbReference type="CDD" id="cd15844">
    <property type="entry name" value="SNARE_syntaxin5"/>
    <property type="match status" value="1"/>
</dbReference>
<comment type="caution">
    <text evidence="4">The sequence shown here is derived from an EMBL/GenBank/DDBJ whole genome shotgun (WGS) entry which is preliminary data.</text>
</comment>
<dbReference type="SMART" id="SM00397">
    <property type="entry name" value="t_SNARE"/>
    <property type="match status" value="1"/>
</dbReference>
<accession>A0ABR1FUS0</accession>
<sequence length="302" mass="32599">MATDLTLEFKRICASMPQPEARAASPPPARTPPYVRAFTAACDDVGALTARTRASLAELGDLVRRSSIFQDPAERIAHLMQQTSDHLSRALGALRAAKRAHLDPHRSPRPPLCFAHCASIEAALSAELEALGRDFKAVMRERSDAVKKQAERRELFGKRRDDEAQRPQRQRVPVFDAAPALPRPDGTVSSGGGVSGVGAAQQQQQQLIPDDQYAVRRADASQQIEAQVAEISSIFGRVSQLIKDQNESVERIEFNVEAADADVESAQEALLAKLGAMSSNTATALKVGGIVCATLVAYILII</sequence>
<dbReference type="InterPro" id="IPR045242">
    <property type="entry name" value="Syntaxin"/>
</dbReference>
<dbReference type="EMBL" id="JBBJCI010000227">
    <property type="protein sequence ID" value="KAK7238902.1"/>
    <property type="molecule type" value="Genomic_DNA"/>
</dbReference>
<dbReference type="Gene3D" id="1.20.58.70">
    <property type="match status" value="1"/>
</dbReference>
<keyword evidence="5" id="KW-1185">Reference proteome</keyword>
<gene>
    <name evidence="4" type="ORF">SO694_0002616</name>
</gene>
<evidence type="ECO:0000256" key="2">
    <source>
        <dbReference type="SAM" id="MobiDB-lite"/>
    </source>
</evidence>
<dbReference type="InterPro" id="IPR010989">
    <property type="entry name" value="SNARE"/>
</dbReference>
<dbReference type="PROSITE" id="PS50192">
    <property type="entry name" value="T_SNARE"/>
    <property type="match status" value="1"/>
</dbReference>
<protein>
    <recommendedName>
        <fullName evidence="3">t-SNARE coiled-coil homology domain-containing protein</fullName>
    </recommendedName>
</protein>